<feature type="region of interest" description="Disordered" evidence="1">
    <location>
        <begin position="1"/>
        <end position="67"/>
    </location>
</feature>
<sequence>MQGTVSSPRRAESCRGDVLWRERRGRKLRQGLGLGLGRGSRGAGGRDAGGQGAGGQGAGGQGAGSRL</sequence>
<feature type="compositionally biased region" description="Basic and acidic residues" evidence="1">
    <location>
        <begin position="9"/>
        <end position="22"/>
    </location>
</feature>
<evidence type="ECO:0000313" key="3">
    <source>
        <dbReference type="Proteomes" id="UP000183508"/>
    </source>
</evidence>
<dbReference type="EMBL" id="FPBV01000025">
    <property type="protein sequence ID" value="SFV04837.1"/>
    <property type="molecule type" value="Genomic_DNA"/>
</dbReference>
<dbReference type="Proteomes" id="UP000183508">
    <property type="component" value="Unassembled WGS sequence"/>
</dbReference>
<organism evidence="2 3">
    <name type="scientific">Alicyclobacillus macrosporangiidus</name>
    <dbReference type="NCBI Taxonomy" id="392015"/>
    <lineage>
        <taxon>Bacteria</taxon>
        <taxon>Bacillati</taxon>
        <taxon>Bacillota</taxon>
        <taxon>Bacilli</taxon>
        <taxon>Bacillales</taxon>
        <taxon>Alicyclobacillaceae</taxon>
        <taxon>Alicyclobacillus</taxon>
    </lineage>
</organism>
<feature type="compositionally biased region" description="Gly residues" evidence="1">
    <location>
        <begin position="32"/>
        <end position="67"/>
    </location>
</feature>
<evidence type="ECO:0000313" key="2">
    <source>
        <dbReference type="EMBL" id="SFV04837.1"/>
    </source>
</evidence>
<dbReference type="STRING" id="392015.SAMN05421543_12524"/>
<evidence type="ECO:0000256" key="1">
    <source>
        <dbReference type="SAM" id="MobiDB-lite"/>
    </source>
</evidence>
<dbReference type="AlphaFoldDB" id="A0A1I7L534"/>
<proteinExistence type="predicted"/>
<name>A0A1I7L534_9BACL</name>
<accession>A0A1I7L534</accession>
<keyword evidence="3" id="KW-1185">Reference proteome</keyword>
<protein>
    <submittedName>
        <fullName evidence="2">Uncharacterized protein</fullName>
    </submittedName>
</protein>
<reference evidence="3" key="1">
    <citation type="submission" date="2016-10" db="EMBL/GenBank/DDBJ databases">
        <authorList>
            <person name="Varghese N."/>
        </authorList>
    </citation>
    <scope>NUCLEOTIDE SEQUENCE [LARGE SCALE GENOMIC DNA]</scope>
    <source>
        <strain evidence="3">DSM 17980</strain>
    </source>
</reference>
<gene>
    <name evidence="2" type="ORF">SAMN05421543_12524</name>
</gene>